<evidence type="ECO:0000256" key="5">
    <source>
        <dbReference type="ARBA" id="ARBA00022840"/>
    </source>
</evidence>
<keyword evidence="2" id="KW-0813">Transport</keyword>
<keyword evidence="3 8" id="KW-0812">Transmembrane</keyword>
<dbReference type="InterPro" id="IPR036640">
    <property type="entry name" value="ABC1_TM_sf"/>
</dbReference>
<keyword evidence="5 11" id="KW-0067">ATP-binding</keyword>
<evidence type="ECO:0000259" key="9">
    <source>
        <dbReference type="PROSITE" id="PS50893"/>
    </source>
</evidence>
<evidence type="ECO:0000313" key="11">
    <source>
        <dbReference type="EMBL" id="SHM61045.1"/>
    </source>
</evidence>
<dbReference type="AlphaFoldDB" id="A0A1M7K788"/>
<dbReference type="FunFam" id="1.20.1560.10:FF:000058">
    <property type="entry name" value="ABC transporter B family member 25"/>
    <property type="match status" value="1"/>
</dbReference>
<evidence type="ECO:0000256" key="3">
    <source>
        <dbReference type="ARBA" id="ARBA00022692"/>
    </source>
</evidence>
<proteinExistence type="predicted"/>
<dbReference type="Pfam" id="PF00005">
    <property type="entry name" value="ABC_tran"/>
    <property type="match status" value="1"/>
</dbReference>
<dbReference type="EMBL" id="FRCY01000002">
    <property type="protein sequence ID" value="SHM61045.1"/>
    <property type="molecule type" value="Genomic_DNA"/>
</dbReference>
<feature type="transmembrane region" description="Helical" evidence="8">
    <location>
        <begin position="80"/>
        <end position="101"/>
    </location>
</feature>
<dbReference type="PROSITE" id="PS50929">
    <property type="entry name" value="ABC_TM1F"/>
    <property type="match status" value="1"/>
</dbReference>
<sequence>MAKQRGLPLDESEKRKLSKKNLAKLSGIFRFALPYKGYFIAGMIFLFLSSLMLLTFPFVAGKLIDAASGEEWVINDINGIAFILLGILLVQSIFSFFRVWLFAQVSERSMKDIRVALYEHLVRLPMTFFDQRRTGELISRITSDVSLLQDTFSITLAELLRQVITLLVGIAFLFYSTPRLTLFMLITIPLLVIIAMVFGRFIRKLSKTTQDELAAANVVVEETLQSIVTVKSFTGEAYESNRYRFRLDRVVEVALKAAKFRGAFISFIIFALFGGIVAVIWYGATLVSAGEMSIGDLVSFVLYTTFIGGSIAGLGDIYGQVQKAIGSSERVLEILEEAAEERKSGAEVQKVAGSIRFKQVVFHYPTRPEYRVLDGIDFSIGPGEKVALAGHSGAGKSTIIQLLLKFYALGQGDILLDGQSIRHWDPQQLRQNIGIVPQEVLLFGGSIRENILYARPGATEKEIIAAATQANAWEFIQRFPDGLDTLVGERGIKLSGGQRQRIAIARAILKDPAILILDEATSSLDAASEALVQEALDKLMKGRTTIIIAHRLATIRKVDRIYVLKSGKIIEEGNHEELSALSNGHYAHLVNLQFADDLSRPSD</sequence>
<evidence type="ECO:0000256" key="6">
    <source>
        <dbReference type="ARBA" id="ARBA00022989"/>
    </source>
</evidence>
<dbReference type="RefSeq" id="WP_073092576.1">
    <property type="nucleotide sequence ID" value="NZ_FRCY01000002.1"/>
</dbReference>
<dbReference type="InterPro" id="IPR017871">
    <property type="entry name" value="ABC_transporter-like_CS"/>
</dbReference>
<evidence type="ECO:0000259" key="10">
    <source>
        <dbReference type="PROSITE" id="PS50929"/>
    </source>
</evidence>
<reference evidence="11 12" key="1">
    <citation type="submission" date="2016-11" db="EMBL/GenBank/DDBJ databases">
        <authorList>
            <person name="Jaros S."/>
            <person name="Januszkiewicz K."/>
            <person name="Wedrychowicz H."/>
        </authorList>
    </citation>
    <scope>NUCLEOTIDE SEQUENCE [LARGE SCALE GENOMIC DNA]</scope>
    <source>
        <strain evidence="11 12">CGMCC 1.6102</strain>
    </source>
</reference>
<dbReference type="GO" id="GO:0005886">
    <property type="term" value="C:plasma membrane"/>
    <property type="evidence" value="ECO:0007669"/>
    <property type="project" value="UniProtKB-SubCell"/>
</dbReference>
<feature type="transmembrane region" description="Helical" evidence="8">
    <location>
        <begin position="38"/>
        <end position="60"/>
    </location>
</feature>
<dbReference type="Pfam" id="PF00664">
    <property type="entry name" value="ABC_membrane"/>
    <property type="match status" value="1"/>
</dbReference>
<evidence type="ECO:0000313" key="12">
    <source>
        <dbReference type="Proteomes" id="UP000184513"/>
    </source>
</evidence>
<dbReference type="InterPro" id="IPR011527">
    <property type="entry name" value="ABC1_TM_dom"/>
</dbReference>
<feature type="domain" description="ABC transporter" evidence="9">
    <location>
        <begin position="355"/>
        <end position="591"/>
    </location>
</feature>
<keyword evidence="4" id="KW-0547">Nucleotide-binding</keyword>
<dbReference type="PROSITE" id="PS50893">
    <property type="entry name" value="ABC_TRANSPORTER_2"/>
    <property type="match status" value="1"/>
</dbReference>
<dbReference type="GO" id="GO:0016887">
    <property type="term" value="F:ATP hydrolysis activity"/>
    <property type="evidence" value="ECO:0007669"/>
    <property type="project" value="InterPro"/>
</dbReference>
<evidence type="ECO:0000256" key="8">
    <source>
        <dbReference type="SAM" id="Phobius"/>
    </source>
</evidence>
<dbReference type="SUPFAM" id="SSF52540">
    <property type="entry name" value="P-loop containing nucleoside triphosphate hydrolases"/>
    <property type="match status" value="1"/>
</dbReference>
<dbReference type="InterPro" id="IPR027417">
    <property type="entry name" value="P-loop_NTPase"/>
</dbReference>
<dbReference type="CDD" id="cd03249">
    <property type="entry name" value="ABC_MTABC3_MDL1_MDL2"/>
    <property type="match status" value="1"/>
</dbReference>
<feature type="transmembrane region" description="Helical" evidence="8">
    <location>
        <begin position="264"/>
        <end position="285"/>
    </location>
</feature>
<dbReference type="Gene3D" id="3.40.50.300">
    <property type="entry name" value="P-loop containing nucleotide triphosphate hydrolases"/>
    <property type="match status" value="1"/>
</dbReference>
<dbReference type="PROSITE" id="PS00211">
    <property type="entry name" value="ABC_TRANSPORTER_1"/>
    <property type="match status" value="1"/>
</dbReference>
<dbReference type="InterPro" id="IPR003439">
    <property type="entry name" value="ABC_transporter-like_ATP-bd"/>
</dbReference>
<keyword evidence="12" id="KW-1185">Reference proteome</keyword>
<evidence type="ECO:0000256" key="1">
    <source>
        <dbReference type="ARBA" id="ARBA00004651"/>
    </source>
</evidence>
<evidence type="ECO:0000256" key="7">
    <source>
        <dbReference type="ARBA" id="ARBA00023136"/>
    </source>
</evidence>
<dbReference type="SUPFAM" id="SSF90123">
    <property type="entry name" value="ABC transporter transmembrane region"/>
    <property type="match status" value="1"/>
</dbReference>
<dbReference type="GO" id="GO:0005524">
    <property type="term" value="F:ATP binding"/>
    <property type="evidence" value="ECO:0007669"/>
    <property type="project" value="UniProtKB-KW"/>
</dbReference>
<dbReference type="STRING" id="388280.SAMN04488057_102324"/>
<keyword evidence="6 8" id="KW-1133">Transmembrane helix</keyword>
<dbReference type="CDD" id="cd18576">
    <property type="entry name" value="ABC_6TM_bac_exporter_ABCB8_10_like"/>
    <property type="match status" value="1"/>
</dbReference>
<organism evidence="11 12">
    <name type="scientific">Cyclobacterium lianum</name>
    <dbReference type="NCBI Taxonomy" id="388280"/>
    <lineage>
        <taxon>Bacteria</taxon>
        <taxon>Pseudomonadati</taxon>
        <taxon>Bacteroidota</taxon>
        <taxon>Cytophagia</taxon>
        <taxon>Cytophagales</taxon>
        <taxon>Cyclobacteriaceae</taxon>
        <taxon>Cyclobacterium</taxon>
    </lineage>
</organism>
<accession>A0A1M7K788</accession>
<feature type="transmembrane region" description="Helical" evidence="8">
    <location>
        <begin position="159"/>
        <end position="176"/>
    </location>
</feature>
<feature type="domain" description="ABC transmembrane type-1" evidence="10">
    <location>
        <begin position="40"/>
        <end position="323"/>
    </location>
</feature>
<dbReference type="Gene3D" id="1.20.1560.10">
    <property type="entry name" value="ABC transporter type 1, transmembrane domain"/>
    <property type="match status" value="1"/>
</dbReference>
<dbReference type="SMART" id="SM00382">
    <property type="entry name" value="AAA"/>
    <property type="match status" value="1"/>
</dbReference>
<dbReference type="GO" id="GO:0090374">
    <property type="term" value="P:oligopeptide export from mitochondrion"/>
    <property type="evidence" value="ECO:0007669"/>
    <property type="project" value="TreeGrafter"/>
</dbReference>
<gene>
    <name evidence="11" type="ORF">SAMN04488057_102324</name>
</gene>
<feature type="transmembrane region" description="Helical" evidence="8">
    <location>
        <begin position="182"/>
        <end position="202"/>
    </location>
</feature>
<dbReference type="Proteomes" id="UP000184513">
    <property type="component" value="Unassembled WGS sequence"/>
</dbReference>
<evidence type="ECO:0000256" key="2">
    <source>
        <dbReference type="ARBA" id="ARBA00022448"/>
    </source>
</evidence>
<dbReference type="OrthoDB" id="1111069at2"/>
<evidence type="ECO:0000256" key="4">
    <source>
        <dbReference type="ARBA" id="ARBA00022741"/>
    </source>
</evidence>
<dbReference type="GO" id="GO:0015421">
    <property type="term" value="F:ABC-type oligopeptide transporter activity"/>
    <property type="evidence" value="ECO:0007669"/>
    <property type="project" value="TreeGrafter"/>
</dbReference>
<dbReference type="FunFam" id="3.40.50.300:FF:000218">
    <property type="entry name" value="Multidrug ABC transporter ATP-binding protein"/>
    <property type="match status" value="1"/>
</dbReference>
<dbReference type="InterPro" id="IPR039421">
    <property type="entry name" value="Type_1_exporter"/>
</dbReference>
<name>A0A1M7K788_9BACT</name>
<dbReference type="InterPro" id="IPR003593">
    <property type="entry name" value="AAA+_ATPase"/>
</dbReference>
<dbReference type="PANTHER" id="PTHR43394:SF1">
    <property type="entry name" value="ATP-BINDING CASSETTE SUB-FAMILY B MEMBER 10, MITOCHONDRIAL"/>
    <property type="match status" value="1"/>
</dbReference>
<comment type="subcellular location">
    <subcellularLocation>
        <location evidence="1">Cell membrane</location>
        <topology evidence="1">Multi-pass membrane protein</topology>
    </subcellularLocation>
</comment>
<keyword evidence="7 8" id="KW-0472">Membrane</keyword>
<dbReference type="PANTHER" id="PTHR43394">
    <property type="entry name" value="ATP-DEPENDENT PERMEASE MDL1, MITOCHONDRIAL"/>
    <property type="match status" value="1"/>
</dbReference>
<protein>
    <submittedName>
        <fullName evidence="11">ABC transporter, permease/ATP-binding protein</fullName>
    </submittedName>
</protein>